<evidence type="ECO:0000313" key="4">
    <source>
        <dbReference type="Proteomes" id="UP000315995"/>
    </source>
</evidence>
<evidence type="ECO:0000256" key="1">
    <source>
        <dbReference type="SAM" id="MobiDB-lite"/>
    </source>
</evidence>
<dbReference type="EMBL" id="CP041186">
    <property type="protein sequence ID" value="QDG49954.1"/>
    <property type="molecule type" value="Genomic_DNA"/>
</dbReference>
<dbReference type="Proteomes" id="UP000315995">
    <property type="component" value="Chromosome"/>
</dbReference>
<accession>A0A5B8XZN7</accession>
<feature type="compositionally biased region" description="Basic and acidic residues" evidence="1">
    <location>
        <begin position="28"/>
        <end position="39"/>
    </location>
</feature>
<reference evidence="3 4" key="1">
    <citation type="submission" date="2019-06" db="EMBL/GenBank/DDBJ databases">
        <title>Persicimonas caeni gen. nov., sp. nov., a predatory bacterium isolated from solar saltern.</title>
        <authorList>
            <person name="Wang S."/>
        </authorList>
    </citation>
    <scope>NUCLEOTIDE SEQUENCE [LARGE SCALE GENOMIC DNA]</scope>
    <source>
        <strain evidence="3 4">YN101</strain>
    </source>
</reference>
<feature type="region of interest" description="Disordered" evidence="1">
    <location>
        <begin position="26"/>
        <end position="125"/>
    </location>
</feature>
<feature type="chain" id="PRO_5030106144" description="Secreted protein" evidence="2">
    <location>
        <begin position="23"/>
        <end position="125"/>
    </location>
</feature>
<protein>
    <recommendedName>
        <fullName evidence="5">Secreted protein</fullName>
    </recommendedName>
</protein>
<sequence length="125" mass="13261">MFDRRPTTFVSALFAAALFVFAGCASEPKPKPQKVEKAPAQKKKAVQVKEPTPEELANSPCGNPDWAQLPPGAEDKAPSKEAQPAEEGAEPADTPPSDAQPAEEATGEGEQSSKVELYPKDQPCT</sequence>
<proteinExistence type="predicted"/>
<name>A0A4Y6PNT1_PERCE</name>
<organism evidence="3 4">
    <name type="scientific">Persicimonas caeni</name>
    <dbReference type="NCBI Taxonomy" id="2292766"/>
    <lineage>
        <taxon>Bacteria</taxon>
        <taxon>Deltaproteobacteria</taxon>
        <taxon>Bradymonadales</taxon>
        <taxon>Bradymonadaceae</taxon>
        <taxon>Persicimonas</taxon>
    </lineage>
</organism>
<evidence type="ECO:0000313" key="3">
    <source>
        <dbReference type="EMBL" id="QDG49954.1"/>
    </source>
</evidence>
<dbReference type="PROSITE" id="PS51257">
    <property type="entry name" value="PROKAR_LIPOPROTEIN"/>
    <property type="match status" value="1"/>
</dbReference>
<dbReference type="RefSeq" id="WP_141196451.1">
    <property type="nucleotide sequence ID" value="NZ_CP041186.1"/>
</dbReference>
<evidence type="ECO:0000256" key="2">
    <source>
        <dbReference type="SAM" id="SignalP"/>
    </source>
</evidence>
<dbReference type="AlphaFoldDB" id="A0A4Y6PNT1"/>
<keyword evidence="4" id="KW-1185">Reference proteome</keyword>
<accession>A0A4Y6PNT1</accession>
<gene>
    <name evidence="3" type="ORF">FIV42_04130</name>
</gene>
<feature type="signal peptide" evidence="2">
    <location>
        <begin position="1"/>
        <end position="22"/>
    </location>
</feature>
<evidence type="ECO:0008006" key="5">
    <source>
        <dbReference type="Google" id="ProtNLM"/>
    </source>
</evidence>
<keyword evidence="2" id="KW-0732">Signal</keyword>